<keyword evidence="2" id="KW-0229">DNA integration</keyword>
<dbReference type="Gene3D" id="1.10.150.130">
    <property type="match status" value="1"/>
</dbReference>
<dbReference type="Pfam" id="PF14659">
    <property type="entry name" value="Phage_int_SAM_3"/>
    <property type="match status" value="1"/>
</dbReference>
<dbReference type="InterPro" id="IPR044068">
    <property type="entry name" value="CB"/>
</dbReference>
<dbReference type="EMBL" id="JACXAH010000008">
    <property type="protein sequence ID" value="MBD1371958.1"/>
    <property type="molecule type" value="Genomic_DNA"/>
</dbReference>
<evidence type="ECO:0000256" key="2">
    <source>
        <dbReference type="ARBA" id="ARBA00022908"/>
    </source>
</evidence>
<dbReference type="Pfam" id="PF00589">
    <property type="entry name" value="Phage_integrase"/>
    <property type="match status" value="1"/>
</dbReference>
<accession>A0A926NEH3</accession>
<sequence length="383" mass="44068">MKGHVTKKGSKWYFVLDIGVNPVTGKRKQKWFSGFKTKKEASKAMTEKIHELNQGIYMEPSKITLSEYLNRWLNDYAKTNCAPRTYQGYEYIIRDHLAPSSIGEVPLEKLKPMQIQHYYSEKLTKGRKDGTGGLSARSVHHHHRLLHEALEHAVKWQLMQKNPSKAVTPPKPQKKQMNVLTKEQIHLLLEASKGKWYHAPIFIAINTGMRRGEIMGIRWQDIDFEKRIICISQTLQRIKGKGLTFRHTAKTDGSRRSLAVSNSIIDLLKTIQAQQKVIKLELSSHYQDSDLVFANLDGTPMDLDGLSREFARLVRRIDIPYVRFHDLRHSHATLLLQQGEHPKIVSERLGHSSIAITMDTYSHVMPNMQKEAADKLDDFLFGK</sequence>
<evidence type="ECO:0000259" key="6">
    <source>
        <dbReference type="PROSITE" id="PS51898"/>
    </source>
</evidence>
<dbReference type="GO" id="GO:0003677">
    <property type="term" value="F:DNA binding"/>
    <property type="evidence" value="ECO:0007669"/>
    <property type="project" value="UniProtKB-UniRule"/>
</dbReference>
<dbReference type="CDD" id="cd01189">
    <property type="entry name" value="INT_ICEBs1_C_like"/>
    <property type="match status" value="1"/>
</dbReference>
<dbReference type="Pfam" id="PF14657">
    <property type="entry name" value="Arm-DNA-bind_4"/>
    <property type="match status" value="1"/>
</dbReference>
<dbReference type="PANTHER" id="PTHR30349">
    <property type="entry name" value="PHAGE INTEGRASE-RELATED"/>
    <property type="match status" value="1"/>
</dbReference>
<comment type="similarity">
    <text evidence="1">Belongs to the 'phage' integrase family.</text>
</comment>
<protein>
    <submittedName>
        <fullName evidence="8">Site-specific integrase</fullName>
    </submittedName>
</protein>
<dbReference type="InterPro" id="IPR004107">
    <property type="entry name" value="Integrase_SAM-like_N"/>
</dbReference>
<proteinExistence type="inferred from homology"/>
<dbReference type="InterPro" id="IPR011010">
    <property type="entry name" value="DNA_brk_join_enz"/>
</dbReference>
<evidence type="ECO:0000313" key="9">
    <source>
        <dbReference type="Proteomes" id="UP000661691"/>
    </source>
</evidence>
<reference evidence="8" key="1">
    <citation type="submission" date="2020-09" db="EMBL/GenBank/DDBJ databases">
        <title>A novel bacterium of genus Hazenella, isolated from South China Sea.</title>
        <authorList>
            <person name="Huang H."/>
            <person name="Mo K."/>
            <person name="Hu Y."/>
        </authorList>
    </citation>
    <scope>NUCLEOTIDE SEQUENCE</scope>
    <source>
        <strain evidence="8">IB182357</strain>
    </source>
</reference>
<organism evidence="8 9">
    <name type="scientific">Polycladospora coralii</name>
    <dbReference type="NCBI Taxonomy" id="2771432"/>
    <lineage>
        <taxon>Bacteria</taxon>
        <taxon>Bacillati</taxon>
        <taxon>Bacillota</taxon>
        <taxon>Bacilli</taxon>
        <taxon>Bacillales</taxon>
        <taxon>Thermoactinomycetaceae</taxon>
        <taxon>Polycladospora</taxon>
    </lineage>
</organism>
<dbReference type="GO" id="GO:0015074">
    <property type="term" value="P:DNA integration"/>
    <property type="evidence" value="ECO:0007669"/>
    <property type="project" value="UniProtKB-KW"/>
</dbReference>
<evidence type="ECO:0000256" key="5">
    <source>
        <dbReference type="PROSITE-ProRule" id="PRU01248"/>
    </source>
</evidence>
<comment type="caution">
    <text evidence="8">The sequence shown here is derived from an EMBL/GenBank/DDBJ whole genome shotgun (WGS) entry which is preliminary data.</text>
</comment>
<dbReference type="AlphaFoldDB" id="A0A926NEH3"/>
<keyword evidence="3 5" id="KW-0238">DNA-binding</keyword>
<dbReference type="PROSITE" id="PS51898">
    <property type="entry name" value="TYR_RECOMBINASE"/>
    <property type="match status" value="1"/>
</dbReference>
<evidence type="ECO:0000313" key="8">
    <source>
        <dbReference type="EMBL" id="MBD1371958.1"/>
    </source>
</evidence>
<feature type="domain" description="Tyr recombinase" evidence="6">
    <location>
        <begin position="175"/>
        <end position="374"/>
    </location>
</feature>
<dbReference type="PROSITE" id="PS51900">
    <property type="entry name" value="CB"/>
    <property type="match status" value="1"/>
</dbReference>
<dbReference type="InterPro" id="IPR028259">
    <property type="entry name" value="AP2-like_int_N"/>
</dbReference>
<evidence type="ECO:0000256" key="1">
    <source>
        <dbReference type="ARBA" id="ARBA00008857"/>
    </source>
</evidence>
<dbReference type="Proteomes" id="UP000661691">
    <property type="component" value="Unassembled WGS sequence"/>
</dbReference>
<keyword evidence="9" id="KW-1185">Reference proteome</keyword>
<evidence type="ECO:0000256" key="3">
    <source>
        <dbReference type="ARBA" id="ARBA00023125"/>
    </source>
</evidence>
<evidence type="ECO:0000259" key="7">
    <source>
        <dbReference type="PROSITE" id="PS51900"/>
    </source>
</evidence>
<dbReference type="InterPro" id="IPR010998">
    <property type="entry name" value="Integrase_recombinase_N"/>
</dbReference>
<dbReference type="SUPFAM" id="SSF56349">
    <property type="entry name" value="DNA breaking-rejoining enzymes"/>
    <property type="match status" value="1"/>
</dbReference>
<dbReference type="RefSeq" id="WP_191141791.1">
    <property type="nucleotide sequence ID" value="NZ_JACXAH010000008.1"/>
</dbReference>
<gene>
    <name evidence="8" type="ORF">IC620_06240</name>
</gene>
<evidence type="ECO:0000256" key="4">
    <source>
        <dbReference type="ARBA" id="ARBA00023172"/>
    </source>
</evidence>
<dbReference type="GO" id="GO:0006310">
    <property type="term" value="P:DNA recombination"/>
    <property type="evidence" value="ECO:0007669"/>
    <property type="project" value="UniProtKB-KW"/>
</dbReference>
<name>A0A926NEH3_9BACL</name>
<dbReference type="PANTHER" id="PTHR30349:SF64">
    <property type="entry name" value="PROPHAGE INTEGRASE INTD-RELATED"/>
    <property type="match status" value="1"/>
</dbReference>
<dbReference type="InterPro" id="IPR050090">
    <property type="entry name" value="Tyrosine_recombinase_XerCD"/>
</dbReference>
<dbReference type="InterPro" id="IPR013762">
    <property type="entry name" value="Integrase-like_cat_sf"/>
</dbReference>
<keyword evidence="4" id="KW-0233">DNA recombination</keyword>
<feature type="domain" description="Core-binding (CB)" evidence="7">
    <location>
        <begin position="63"/>
        <end position="154"/>
    </location>
</feature>
<dbReference type="InterPro" id="IPR002104">
    <property type="entry name" value="Integrase_catalytic"/>
</dbReference>
<dbReference type="Gene3D" id="1.10.443.10">
    <property type="entry name" value="Intergrase catalytic core"/>
    <property type="match status" value="1"/>
</dbReference>